<dbReference type="InterPro" id="IPR016197">
    <property type="entry name" value="Chromo-like_dom_sf"/>
</dbReference>
<evidence type="ECO:0000313" key="4">
    <source>
        <dbReference type="EMBL" id="SAL96936.1"/>
    </source>
</evidence>
<gene>
    <name evidence="4" type="primary">ABSGL_02389.1 scaffold 3410</name>
</gene>
<dbReference type="SMART" id="SM00298">
    <property type="entry name" value="CHROMO"/>
    <property type="match status" value="1"/>
</dbReference>
<proteinExistence type="predicted"/>
<sequence>MIAGETRSWDYYIPTVQLAINNKIATLTNSTPFALMFARRLNAFDSYSQVQPSTSTERSNNEELLKRIRDMKDIVMPAIVQRTTDVRSLKQQKFNATHKIVDYPIGTLVGLMKPIQPNQMEAKYNGPFTIVKKNRGGAYVLQQRNGELLPKAYPPSALKHLSDENDPDSQDRWEVQAIIDHRGSAGKYEYKVRWKGYTADDDTWETADMFDDNDTITTYWHKRNLTSKRQNESVKRRKRTL</sequence>
<dbReference type="OrthoDB" id="10267344at2759"/>
<dbReference type="STRING" id="4829.A0A168LJN4"/>
<evidence type="ECO:0000313" key="5">
    <source>
        <dbReference type="Proteomes" id="UP000078561"/>
    </source>
</evidence>
<dbReference type="Gene3D" id="2.40.50.40">
    <property type="match status" value="1"/>
</dbReference>
<dbReference type="InParanoid" id="A0A168LJN4"/>
<keyword evidence="2" id="KW-0539">Nucleus</keyword>
<reference evidence="4" key="1">
    <citation type="submission" date="2016-04" db="EMBL/GenBank/DDBJ databases">
        <authorList>
            <person name="Evans L.H."/>
            <person name="Alamgir A."/>
            <person name="Owens N."/>
            <person name="Weber N.D."/>
            <person name="Virtaneva K."/>
            <person name="Barbian K."/>
            <person name="Babar A."/>
            <person name="Rosenke K."/>
        </authorList>
    </citation>
    <scope>NUCLEOTIDE SEQUENCE [LARGE SCALE GENOMIC DNA]</scope>
    <source>
        <strain evidence="4">CBS 101.48</strain>
    </source>
</reference>
<organism evidence="4">
    <name type="scientific">Absidia glauca</name>
    <name type="common">Pin mould</name>
    <dbReference type="NCBI Taxonomy" id="4829"/>
    <lineage>
        <taxon>Eukaryota</taxon>
        <taxon>Fungi</taxon>
        <taxon>Fungi incertae sedis</taxon>
        <taxon>Mucoromycota</taxon>
        <taxon>Mucoromycotina</taxon>
        <taxon>Mucoromycetes</taxon>
        <taxon>Mucorales</taxon>
        <taxon>Cunninghamellaceae</taxon>
        <taxon>Absidia</taxon>
    </lineage>
</organism>
<dbReference type="AlphaFoldDB" id="A0A168LJN4"/>
<dbReference type="EMBL" id="LT551485">
    <property type="protein sequence ID" value="SAL96936.1"/>
    <property type="molecule type" value="Genomic_DNA"/>
</dbReference>
<dbReference type="InterPro" id="IPR023780">
    <property type="entry name" value="Chromo_domain"/>
</dbReference>
<dbReference type="InterPro" id="IPR023779">
    <property type="entry name" value="Chromodomain_CS"/>
</dbReference>
<dbReference type="PANTHER" id="PTHR22812">
    <property type="entry name" value="CHROMOBOX PROTEIN"/>
    <property type="match status" value="1"/>
</dbReference>
<dbReference type="PROSITE" id="PS00598">
    <property type="entry name" value="CHROMO_1"/>
    <property type="match status" value="1"/>
</dbReference>
<dbReference type="InterPro" id="IPR051219">
    <property type="entry name" value="Heterochromatin_chromo-domain"/>
</dbReference>
<evidence type="ECO:0000256" key="2">
    <source>
        <dbReference type="ARBA" id="ARBA00023242"/>
    </source>
</evidence>
<dbReference type="Pfam" id="PF00385">
    <property type="entry name" value="Chromo"/>
    <property type="match status" value="1"/>
</dbReference>
<dbReference type="CDD" id="cd00024">
    <property type="entry name" value="CD_CSD"/>
    <property type="match status" value="1"/>
</dbReference>
<feature type="domain" description="Chromo" evidence="3">
    <location>
        <begin position="173"/>
        <end position="232"/>
    </location>
</feature>
<dbReference type="PROSITE" id="PS50013">
    <property type="entry name" value="CHROMO_2"/>
    <property type="match status" value="1"/>
</dbReference>
<dbReference type="InterPro" id="IPR000953">
    <property type="entry name" value="Chromo/chromo_shadow_dom"/>
</dbReference>
<dbReference type="SUPFAM" id="SSF54160">
    <property type="entry name" value="Chromo domain-like"/>
    <property type="match status" value="1"/>
</dbReference>
<name>A0A168LJN4_ABSGL</name>
<protein>
    <recommendedName>
        <fullName evidence="3">Chromo domain-containing protein</fullName>
    </recommendedName>
</protein>
<evidence type="ECO:0000256" key="1">
    <source>
        <dbReference type="ARBA" id="ARBA00004123"/>
    </source>
</evidence>
<comment type="subcellular location">
    <subcellularLocation>
        <location evidence="1">Nucleus</location>
    </subcellularLocation>
</comment>
<keyword evidence="5" id="KW-1185">Reference proteome</keyword>
<dbReference type="Proteomes" id="UP000078561">
    <property type="component" value="Unassembled WGS sequence"/>
</dbReference>
<evidence type="ECO:0000259" key="3">
    <source>
        <dbReference type="PROSITE" id="PS50013"/>
    </source>
</evidence>
<accession>A0A168LJN4</accession>
<dbReference type="GO" id="GO:0005634">
    <property type="term" value="C:nucleus"/>
    <property type="evidence" value="ECO:0007669"/>
    <property type="project" value="UniProtKB-SubCell"/>
</dbReference>